<dbReference type="KEGG" id="mfp:MBIO_0269"/>
<dbReference type="Proteomes" id="UP000006810">
    <property type="component" value="Chromosome"/>
</dbReference>
<dbReference type="AlphaFoldDB" id="C4XEG2"/>
<gene>
    <name evidence="1" type="ordered locus">MBIO_0269</name>
</gene>
<dbReference type="EMBL" id="AP009608">
    <property type="protein sequence ID" value="BAH69534.1"/>
    <property type="molecule type" value="Genomic_DNA"/>
</dbReference>
<accession>C4XEG2</accession>
<protein>
    <submittedName>
        <fullName evidence="1">Uncharacterized protein</fullName>
    </submittedName>
</protein>
<dbReference type="PATRIC" id="fig|496833.3.peg.694"/>
<reference evidence="1 2" key="1">
    <citation type="journal article" date="2009" name="Curr. Microbiol.">
        <title>Molecular cloning and expression of a novel cholinephosphotransferase involved in glycoglycerophospholipid biosynthesis of Mycoplasma fermentans.</title>
        <authorList>
            <person name="Ishida N."/>
            <person name="Irikura D."/>
            <person name="Matsuda K."/>
            <person name="Sato S."/>
            <person name="Asano K."/>
        </authorList>
    </citation>
    <scope>NUCLEOTIDE SEQUENCE [LARGE SCALE GENOMIC DNA]</scope>
    <source>
        <strain evidence="2">ATCC 19989 / NBRC 14854 / NCTC 10117 / PG18</strain>
    </source>
</reference>
<evidence type="ECO:0000313" key="1">
    <source>
        <dbReference type="EMBL" id="BAH69534.1"/>
    </source>
</evidence>
<keyword evidence="2" id="KW-1185">Reference proteome</keyword>
<organism evidence="1 2">
    <name type="scientific">Mycoplasmopsis fermentans (strain ATCC 19989 / NBRC 14854 / NCTC 10117 / PG18)</name>
    <name type="common">Mycoplasma fermentans</name>
    <dbReference type="NCBI Taxonomy" id="496833"/>
    <lineage>
        <taxon>Bacteria</taxon>
        <taxon>Bacillati</taxon>
        <taxon>Mycoplasmatota</taxon>
        <taxon>Mycoplasmoidales</taxon>
        <taxon>Metamycoplasmataceae</taxon>
        <taxon>Mycoplasmopsis</taxon>
    </lineage>
</organism>
<name>C4XEG2_MYCFP</name>
<evidence type="ECO:0000313" key="2">
    <source>
        <dbReference type="Proteomes" id="UP000006810"/>
    </source>
</evidence>
<sequence>MVYLLHKYKGENMTKKEYKEINNIKSRTLKMELVIDWLLKAGVFNRRETYLLDTKDFKVEKLINESIKRKTNYKNWQELFKKELVR</sequence>
<dbReference type="HOGENOM" id="CLU_2683906_0_0_14"/>
<proteinExistence type="predicted"/>